<protein>
    <submittedName>
        <fullName evidence="1">Uncharacterized protein</fullName>
    </submittedName>
</protein>
<dbReference type="RefSeq" id="WP_010852382.1">
    <property type="nucleotide sequence ID" value="NZ_AQHR01000010.1"/>
</dbReference>
<comment type="caution">
    <text evidence="1">The sequence shown here is derived from an EMBL/GenBank/DDBJ whole genome shotgun (WGS) entry which is preliminary data.</text>
</comment>
<dbReference type="STRING" id="1232681.ADIS_0230"/>
<name>R7ZYR1_9BACT</name>
<dbReference type="OrthoDB" id="9824276at2"/>
<gene>
    <name evidence="1" type="ORF">ADIS_0230</name>
</gene>
<sequence>MKYTLLIILILTFVKSFGQESDSKEISDFQREKIQLAENFLIETFSESFLKDTLEFKGLYKSVLDMGAFEIKTEFSKDTSRNMILIFLNGEIVETEYNTKITRQNILDYFKGASHENIFLNYNHALSLAKKVNFEKGVKDWVISINGIADSVWWTVTSYEKIEYEPVYSANGKDFKVNIKDGKIKISDWVKIE</sequence>
<evidence type="ECO:0000313" key="2">
    <source>
        <dbReference type="Proteomes" id="UP000013909"/>
    </source>
</evidence>
<accession>R7ZYR1</accession>
<reference evidence="1 2" key="1">
    <citation type="submission" date="2013-02" db="EMBL/GenBank/DDBJ databases">
        <title>A novel strain isolated from Lonar lake, Maharashtra, India.</title>
        <authorList>
            <person name="Singh A."/>
        </authorList>
    </citation>
    <scope>NUCLEOTIDE SEQUENCE [LARGE SCALE GENOMIC DNA]</scope>
    <source>
        <strain evidence="1 2">AK24</strain>
    </source>
</reference>
<dbReference type="AlphaFoldDB" id="R7ZYR1"/>
<proteinExistence type="predicted"/>
<dbReference type="EMBL" id="AQHR01000010">
    <property type="protein sequence ID" value="EON79225.1"/>
    <property type="molecule type" value="Genomic_DNA"/>
</dbReference>
<dbReference type="Proteomes" id="UP000013909">
    <property type="component" value="Unassembled WGS sequence"/>
</dbReference>
<keyword evidence="2" id="KW-1185">Reference proteome</keyword>
<evidence type="ECO:0000313" key="1">
    <source>
        <dbReference type="EMBL" id="EON79225.1"/>
    </source>
</evidence>
<organism evidence="1 2">
    <name type="scientific">Lunatimonas lonarensis</name>
    <dbReference type="NCBI Taxonomy" id="1232681"/>
    <lineage>
        <taxon>Bacteria</taxon>
        <taxon>Pseudomonadati</taxon>
        <taxon>Bacteroidota</taxon>
        <taxon>Cytophagia</taxon>
        <taxon>Cytophagales</taxon>
        <taxon>Cyclobacteriaceae</taxon>
    </lineage>
</organism>